<dbReference type="GO" id="GO:0036122">
    <property type="term" value="F:BMP binding"/>
    <property type="evidence" value="ECO:0007669"/>
    <property type="project" value="TreeGrafter"/>
</dbReference>
<feature type="compositionally biased region" description="Low complexity" evidence="5">
    <location>
        <begin position="209"/>
        <end position="233"/>
    </location>
</feature>
<evidence type="ECO:0000313" key="9">
    <source>
        <dbReference type="RefSeq" id="XP_018008160.1"/>
    </source>
</evidence>
<dbReference type="Gene3D" id="2.10.90.10">
    <property type="entry name" value="Cystine-knot cytokines"/>
    <property type="match status" value="1"/>
</dbReference>
<dbReference type="GO" id="GO:0038098">
    <property type="term" value="P:sequestering of BMP from receptor via BMP binding"/>
    <property type="evidence" value="ECO:0007669"/>
    <property type="project" value="TreeGrafter"/>
</dbReference>
<evidence type="ECO:0000256" key="2">
    <source>
        <dbReference type="ARBA" id="ARBA00022525"/>
    </source>
</evidence>
<evidence type="ECO:0000259" key="7">
    <source>
        <dbReference type="SMART" id="SM00041"/>
    </source>
</evidence>
<feature type="signal peptide" evidence="6">
    <location>
        <begin position="1"/>
        <end position="18"/>
    </location>
</feature>
<name>A0A8B7N3J5_HYAAZ</name>
<dbReference type="GO" id="GO:0005615">
    <property type="term" value="C:extracellular space"/>
    <property type="evidence" value="ECO:0007669"/>
    <property type="project" value="TreeGrafter"/>
</dbReference>
<dbReference type="GeneID" id="108665862"/>
<gene>
    <name evidence="9" type="primary">LOC108665862</name>
</gene>
<proteinExistence type="predicted"/>
<dbReference type="SMART" id="SM00041">
    <property type="entry name" value="CT"/>
    <property type="match status" value="1"/>
</dbReference>
<keyword evidence="3 6" id="KW-0732">Signal</keyword>
<dbReference type="InterPro" id="IPR029034">
    <property type="entry name" value="Cystine-knot_cytokine"/>
</dbReference>
<protein>
    <submittedName>
        <fullName evidence="9">Uncharacterized protein LOC108665862</fullName>
    </submittedName>
</protein>
<dbReference type="OrthoDB" id="8196271at2759"/>
<dbReference type="PANTHER" id="PTHR15283">
    <property type="entry name" value="GREMLIN 1"/>
    <property type="match status" value="1"/>
</dbReference>
<dbReference type="GO" id="GO:0048018">
    <property type="term" value="F:receptor ligand activity"/>
    <property type="evidence" value="ECO:0007669"/>
    <property type="project" value="TreeGrafter"/>
</dbReference>
<evidence type="ECO:0000313" key="8">
    <source>
        <dbReference type="Proteomes" id="UP000694843"/>
    </source>
</evidence>
<comment type="subcellular location">
    <subcellularLocation>
        <location evidence="1">Secreted</location>
    </subcellularLocation>
</comment>
<dbReference type="Pfam" id="PF03045">
    <property type="entry name" value="DAN"/>
    <property type="match status" value="1"/>
</dbReference>
<feature type="domain" description="CTCK" evidence="7">
    <location>
        <begin position="49"/>
        <end position="139"/>
    </location>
</feature>
<feature type="region of interest" description="Disordered" evidence="5">
    <location>
        <begin position="141"/>
        <end position="160"/>
    </location>
</feature>
<keyword evidence="8" id="KW-1185">Reference proteome</keyword>
<feature type="region of interest" description="Disordered" evidence="5">
    <location>
        <begin position="209"/>
        <end position="235"/>
    </location>
</feature>
<feature type="chain" id="PRO_5034145254" evidence="6">
    <location>
        <begin position="19"/>
        <end position="360"/>
    </location>
</feature>
<evidence type="ECO:0000256" key="5">
    <source>
        <dbReference type="SAM" id="MobiDB-lite"/>
    </source>
</evidence>
<sequence>MLITLLLVMVLRQEAVLGAVIITAGPDPAGRAEVQSMISNSEQRSWCRPGQIRQIITHANCESKEVENQVCAGSCFSYSLPQTVPLIPGDEDLDFCESCRPSQSHWINITLECTDEDDGFYEVSKRVQQITNCSCSSCFGARSHAPTLRPESSSAEDSRISDLLSRALPIPDAAEPTHKLETVLSGSPAAAATPAASLTPTTALTSSAVSTTTSTASPSSASASTTTGSPSTTNRPLNAMLMQEVVPLTLDHSSHYDFPGPYVLQEEIVQHAEDESNPNVLRLGDLSEVQDADSVGDEVSLTSLMGDLNALLKGEGPVQYQELTINQLKAVVNNLKSNPARLLRDNTVYSALPMQIDKIK</sequence>
<dbReference type="InterPro" id="IPR006207">
    <property type="entry name" value="Cys_knot_C"/>
</dbReference>
<dbReference type="PANTHER" id="PTHR15283:SF5">
    <property type="entry name" value="NEUROBLASTOMA SUPPRESSOR OF TUMORIGENICITY 1"/>
    <property type="match status" value="1"/>
</dbReference>
<reference evidence="9" key="1">
    <citation type="submission" date="2025-08" db="UniProtKB">
        <authorList>
            <consortium name="RefSeq"/>
        </authorList>
    </citation>
    <scope>IDENTIFICATION</scope>
    <source>
        <tissue evidence="9">Whole organism</tissue>
    </source>
</reference>
<evidence type="ECO:0000256" key="6">
    <source>
        <dbReference type="SAM" id="SignalP"/>
    </source>
</evidence>
<dbReference type="GO" id="GO:0009887">
    <property type="term" value="P:animal organ morphogenesis"/>
    <property type="evidence" value="ECO:0007669"/>
    <property type="project" value="TreeGrafter"/>
</dbReference>
<evidence type="ECO:0000256" key="1">
    <source>
        <dbReference type="ARBA" id="ARBA00004613"/>
    </source>
</evidence>
<dbReference type="KEGG" id="hazt:108665862"/>
<dbReference type="Proteomes" id="UP000694843">
    <property type="component" value="Unplaced"/>
</dbReference>
<dbReference type="AlphaFoldDB" id="A0A8B7N3J5"/>
<keyword evidence="2" id="KW-0964">Secreted</keyword>
<evidence type="ECO:0000256" key="4">
    <source>
        <dbReference type="ARBA" id="ARBA00023157"/>
    </source>
</evidence>
<organism evidence="8 9">
    <name type="scientific">Hyalella azteca</name>
    <name type="common">Amphipod</name>
    <dbReference type="NCBI Taxonomy" id="294128"/>
    <lineage>
        <taxon>Eukaryota</taxon>
        <taxon>Metazoa</taxon>
        <taxon>Ecdysozoa</taxon>
        <taxon>Arthropoda</taxon>
        <taxon>Crustacea</taxon>
        <taxon>Multicrustacea</taxon>
        <taxon>Malacostraca</taxon>
        <taxon>Eumalacostraca</taxon>
        <taxon>Peracarida</taxon>
        <taxon>Amphipoda</taxon>
        <taxon>Senticaudata</taxon>
        <taxon>Talitrida</taxon>
        <taxon>Talitroidea</taxon>
        <taxon>Hyalellidae</taxon>
        <taxon>Hyalella</taxon>
    </lineage>
</organism>
<dbReference type="InterPro" id="IPR004133">
    <property type="entry name" value="DAN_dom"/>
</dbReference>
<dbReference type="RefSeq" id="XP_018008160.1">
    <property type="nucleotide sequence ID" value="XM_018152671.2"/>
</dbReference>
<keyword evidence="4" id="KW-1015">Disulfide bond</keyword>
<accession>A0A8B7N3J5</accession>
<evidence type="ECO:0000256" key="3">
    <source>
        <dbReference type="ARBA" id="ARBA00022729"/>
    </source>
</evidence>